<evidence type="ECO:0008006" key="4">
    <source>
        <dbReference type="Google" id="ProtNLM"/>
    </source>
</evidence>
<accession>A0ABP9SCK8</accession>
<keyword evidence="3" id="KW-1185">Reference proteome</keyword>
<dbReference type="Proteomes" id="UP001500200">
    <property type="component" value="Unassembled WGS sequence"/>
</dbReference>
<dbReference type="Gene3D" id="3.40.50.150">
    <property type="entry name" value="Vaccinia Virus protein VP39"/>
    <property type="match status" value="1"/>
</dbReference>
<organism evidence="2 3">
    <name type="scientific">Arthrobacter gyeryongensis</name>
    <dbReference type="NCBI Taxonomy" id="1650592"/>
    <lineage>
        <taxon>Bacteria</taxon>
        <taxon>Bacillati</taxon>
        <taxon>Actinomycetota</taxon>
        <taxon>Actinomycetes</taxon>
        <taxon>Micrococcales</taxon>
        <taxon>Micrococcaceae</taxon>
        <taxon>Arthrobacter</taxon>
    </lineage>
</organism>
<dbReference type="InterPro" id="IPR029063">
    <property type="entry name" value="SAM-dependent_MTases_sf"/>
</dbReference>
<gene>
    <name evidence="2" type="ORF">GCM10023346_21170</name>
</gene>
<protein>
    <recommendedName>
        <fullName evidence="4">Class I SAM-dependent methyltransferase</fullName>
    </recommendedName>
</protein>
<sequence length="363" mass="40993">MKATVAEHHRPTKHKDAPTLLDGFTDADGMEVRYVHVEDESRNSQTLHERQRWIADADKALRQHLDWKGPEDTPDKEIILHNPVSRAVYNSPAMREWRTKLVPSAKALYPMQRPNSSHLPSGGEVDPLARSFFFDAIDSIGIRTRARIMGSIMEEHALPGEANRWVSLASGAAVPVFDAAARFDVSMNLAIDLVDYDQNALDFAQQLARQQPIEGASIRMHRRNLVKDMIATDSLVQDLGEETIGMVDALGIFEYFDDQRSVLFLKNAYRLVQPGGVMVAANMLSDRPELDFNQRGIGWPKIFPRSRSQLKQLLTRAGVPLDCVTMTIPEDRVYVVAEIKRQQLQASCSKEKRLKRSSLAPRR</sequence>
<dbReference type="RefSeq" id="WP_345449315.1">
    <property type="nucleotide sequence ID" value="NZ_BAABKK010000012.1"/>
</dbReference>
<reference evidence="3" key="1">
    <citation type="journal article" date="2019" name="Int. J. Syst. Evol. Microbiol.">
        <title>The Global Catalogue of Microorganisms (GCM) 10K type strain sequencing project: providing services to taxonomists for standard genome sequencing and annotation.</title>
        <authorList>
            <consortium name="The Broad Institute Genomics Platform"/>
            <consortium name="The Broad Institute Genome Sequencing Center for Infectious Disease"/>
            <person name="Wu L."/>
            <person name="Ma J."/>
        </authorList>
    </citation>
    <scope>NUCLEOTIDE SEQUENCE [LARGE SCALE GENOMIC DNA]</scope>
    <source>
        <strain evidence="3">JCM 18514</strain>
    </source>
</reference>
<evidence type="ECO:0000313" key="2">
    <source>
        <dbReference type="EMBL" id="GAA5194232.1"/>
    </source>
</evidence>
<evidence type="ECO:0000256" key="1">
    <source>
        <dbReference type="SAM" id="MobiDB-lite"/>
    </source>
</evidence>
<dbReference type="SUPFAM" id="SSF53335">
    <property type="entry name" value="S-adenosyl-L-methionine-dependent methyltransferases"/>
    <property type="match status" value="1"/>
</dbReference>
<feature type="compositionally biased region" description="Basic and acidic residues" evidence="1">
    <location>
        <begin position="1"/>
        <end position="17"/>
    </location>
</feature>
<name>A0ABP9SCK8_9MICC</name>
<evidence type="ECO:0000313" key="3">
    <source>
        <dbReference type="Proteomes" id="UP001500200"/>
    </source>
</evidence>
<feature type="region of interest" description="Disordered" evidence="1">
    <location>
        <begin position="1"/>
        <end position="22"/>
    </location>
</feature>
<proteinExistence type="predicted"/>
<dbReference type="EMBL" id="BAABKK010000012">
    <property type="protein sequence ID" value="GAA5194232.1"/>
    <property type="molecule type" value="Genomic_DNA"/>
</dbReference>
<comment type="caution">
    <text evidence="2">The sequence shown here is derived from an EMBL/GenBank/DDBJ whole genome shotgun (WGS) entry which is preliminary data.</text>
</comment>